<reference evidence="2 3" key="1">
    <citation type="journal article" date="2013" name="Stand. Genomic Sci.">
        <title>Genomic Encyclopedia of Type Strains, Phase I: The one thousand microbial genomes (KMG-I) project.</title>
        <authorList>
            <person name="Kyrpides N.C."/>
            <person name="Woyke T."/>
            <person name="Eisen J.A."/>
            <person name="Garrity G."/>
            <person name="Lilburn T.G."/>
            <person name="Beck B.J."/>
            <person name="Whitman W.B."/>
            <person name="Hugenholtz P."/>
            <person name="Klenk H.P."/>
        </authorList>
    </citation>
    <scope>NUCLEOTIDE SEQUENCE [LARGE SCALE GENOMIC DNA]</scope>
    <source>
        <strain evidence="2 3">DSM 45044</strain>
    </source>
</reference>
<accession>A0A562VCV5</accession>
<protein>
    <submittedName>
        <fullName evidence="2">Beta-lactamase class A</fullName>
    </submittedName>
</protein>
<dbReference type="PANTHER" id="PTHR35333">
    <property type="entry name" value="BETA-LACTAMASE"/>
    <property type="match status" value="1"/>
</dbReference>
<dbReference type="GO" id="GO:0046677">
    <property type="term" value="P:response to antibiotic"/>
    <property type="evidence" value="ECO:0007669"/>
    <property type="project" value="InterPro"/>
</dbReference>
<dbReference type="Pfam" id="PF13354">
    <property type="entry name" value="Beta-lactamase2"/>
    <property type="match status" value="1"/>
</dbReference>
<dbReference type="AlphaFoldDB" id="A0A562VCV5"/>
<dbReference type="Gene3D" id="3.40.710.10">
    <property type="entry name" value="DD-peptidase/beta-lactamase superfamily"/>
    <property type="match status" value="1"/>
</dbReference>
<sequence>MEELTTFESRLAALGGTVSVWCGRPGEAAAYTRSPDVTHYPASTMKVGVMAAAYRLADAGRLDLDTEIPVHEQFTSAVGGVFGMSRSYDSDQQVWRLVGGTASLRWLIRRMIVRSSNLATNLVLEQVGYAAAQEAFRVAGATDSITRRGIEDMAARDAGVDNEITAADLAGQLSAIHLGRMADRASCDEMLAVLADQEFTDDLVAGLPPGTRTASKNGWIDGVRHGATLVYPDDAPPYVLVACATTPLATSEDGSDPVCRTFADLSAVVWRLRHRLGSPVTAA</sequence>
<evidence type="ECO:0000313" key="3">
    <source>
        <dbReference type="Proteomes" id="UP000321617"/>
    </source>
</evidence>
<gene>
    <name evidence="2" type="ORF">LX16_1430</name>
</gene>
<evidence type="ECO:0000259" key="1">
    <source>
        <dbReference type="Pfam" id="PF13354"/>
    </source>
</evidence>
<dbReference type="GO" id="GO:0030655">
    <property type="term" value="P:beta-lactam antibiotic catabolic process"/>
    <property type="evidence" value="ECO:0007669"/>
    <property type="project" value="InterPro"/>
</dbReference>
<dbReference type="EMBL" id="VLLL01000005">
    <property type="protein sequence ID" value="TWJ15716.1"/>
    <property type="molecule type" value="Genomic_DNA"/>
</dbReference>
<dbReference type="GO" id="GO:0008800">
    <property type="term" value="F:beta-lactamase activity"/>
    <property type="evidence" value="ECO:0007669"/>
    <property type="project" value="InterPro"/>
</dbReference>
<dbReference type="InterPro" id="IPR012338">
    <property type="entry name" value="Beta-lactam/transpept-like"/>
</dbReference>
<dbReference type="RefSeq" id="WP_147134871.1">
    <property type="nucleotide sequence ID" value="NZ_BAABIJ010000001.1"/>
</dbReference>
<dbReference type="InterPro" id="IPR045155">
    <property type="entry name" value="Beta-lactam_cat"/>
</dbReference>
<dbReference type="Proteomes" id="UP000321617">
    <property type="component" value="Unassembled WGS sequence"/>
</dbReference>
<keyword evidence="3" id="KW-1185">Reference proteome</keyword>
<evidence type="ECO:0000313" key="2">
    <source>
        <dbReference type="EMBL" id="TWJ15716.1"/>
    </source>
</evidence>
<proteinExistence type="predicted"/>
<feature type="domain" description="Beta-lactamase class A catalytic" evidence="1">
    <location>
        <begin position="34"/>
        <end position="243"/>
    </location>
</feature>
<dbReference type="PANTHER" id="PTHR35333:SF3">
    <property type="entry name" value="BETA-LACTAMASE-TYPE TRANSPEPTIDASE FOLD CONTAINING PROTEIN"/>
    <property type="match status" value="1"/>
</dbReference>
<name>A0A562VCV5_9ACTN</name>
<dbReference type="InterPro" id="IPR000871">
    <property type="entry name" value="Beta-lactam_class-A"/>
</dbReference>
<dbReference type="OrthoDB" id="9775096at2"/>
<comment type="caution">
    <text evidence="2">The sequence shown here is derived from an EMBL/GenBank/DDBJ whole genome shotgun (WGS) entry which is preliminary data.</text>
</comment>
<dbReference type="SUPFAM" id="SSF56601">
    <property type="entry name" value="beta-lactamase/transpeptidase-like"/>
    <property type="match status" value="1"/>
</dbReference>
<organism evidence="2 3">
    <name type="scientific">Stackebrandtia albiflava</name>
    <dbReference type="NCBI Taxonomy" id="406432"/>
    <lineage>
        <taxon>Bacteria</taxon>
        <taxon>Bacillati</taxon>
        <taxon>Actinomycetota</taxon>
        <taxon>Actinomycetes</taxon>
        <taxon>Glycomycetales</taxon>
        <taxon>Glycomycetaceae</taxon>
        <taxon>Stackebrandtia</taxon>
    </lineage>
</organism>